<keyword evidence="2" id="KW-1185">Reference proteome</keyword>
<dbReference type="PROSITE" id="PS51257">
    <property type="entry name" value="PROKAR_LIPOPROTEIN"/>
    <property type="match status" value="1"/>
</dbReference>
<proteinExistence type="predicted"/>
<gene>
    <name evidence="1" type="ORF">CQA01_16360</name>
</gene>
<dbReference type="AlphaFoldDB" id="A0A512CA68"/>
<dbReference type="RefSeq" id="WP_146947518.1">
    <property type="nucleotide sequence ID" value="NZ_BJYV01000006.1"/>
</dbReference>
<evidence type="ECO:0000313" key="1">
    <source>
        <dbReference type="EMBL" id="GEO21102.1"/>
    </source>
</evidence>
<organism evidence="1 2">
    <name type="scientific">Cyclobacterium qasimii</name>
    <dbReference type="NCBI Taxonomy" id="1350429"/>
    <lineage>
        <taxon>Bacteria</taxon>
        <taxon>Pseudomonadati</taxon>
        <taxon>Bacteroidota</taxon>
        <taxon>Cytophagia</taxon>
        <taxon>Cytophagales</taxon>
        <taxon>Cyclobacteriaceae</taxon>
        <taxon>Cyclobacterium</taxon>
    </lineage>
</organism>
<name>A0A512CA68_9BACT</name>
<dbReference type="Proteomes" id="UP000321301">
    <property type="component" value="Unassembled WGS sequence"/>
</dbReference>
<reference evidence="1 2" key="1">
    <citation type="submission" date="2019-07" db="EMBL/GenBank/DDBJ databases">
        <title>Whole genome shotgun sequence of Cyclobacterium qasimii NBRC 106168.</title>
        <authorList>
            <person name="Hosoyama A."/>
            <person name="Uohara A."/>
            <person name="Ohji S."/>
            <person name="Ichikawa N."/>
        </authorList>
    </citation>
    <scope>NUCLEOTIDE SEQUENCE [LARGE SCALE GENOMIC DNA]</scope>
    <source>
        <strain evidence="1 2">NBRC 106168</strain>
    </source>
</reference>
<comment type="caution">
    <text evidence="1">The sequence shown here is derived from an EMBL/GenBank/DDBJ whole genome shotgun (WGS) entry which is preliminary data.</text>
</comment>
<dbReference type="EMBL" id="BJYV01000006">
    <property type="protein sequence ID" value="GEO21102.1"/>
    <property type="molecule type" value="Genomic_DNA"/>
</dbReference>
<evidence type="ECO:0000313" key="2">
    <source>
        <dbReference type="Proteomes" id="UP000321301"/>
    </source>
</evidence>
<protein>
    <submittedName>
        <fullName evidence="1">Uncharacterized protein</fullName>
    </submittedName>
</protein>
<accession>A0A512CA68</accession>
<sequence>MKILFPFIALLFLSSCIPEGQERGKFELTNEERQTIPYLAGERIAFSHSNGFEFDLKVSNKDTKFQKSETYHAGDDYFTYETLTTILESDVPELTINLTVFPLAYNPFMSVEINSYFFEIDLSTPPEWEKLTLGEKEYDNVYQAVSNDSDAEIINPEKVFFSKELGLIQIIMTNDEKFTVKEEN</sequence>